<evidence type="ECO:0000313" key="2">
    <source>
        <dbReference type="EMBL" id="SMB80845.1"/>
    </source>
</evidence>
<dbReference type="Proteomes" id="UP000192266">
    <property type="component" value="Unassembled WGS sequence"/>
</dbReference>
<evidence type="ECO:0000256" key="1">
    <source>
        <dbReference type="SAM" id="MobiDB-lite"/>
    </source>
</evidence>
<dbReference type="AlphaFoldDB" id="A0A1W1UIA8"/>
<evidence type="ECO:0000313" key="3">
    <source>
        <dbReference type="Proteomes" id="UP000192266"/>
    </source>
</evidence>
<name>A0A1W1UIA8_9BACT</name>
<feature type="region of interest" description="Disordered" evidence="1">
    <location>
        <begin position="51"/>
        <end position="70"/>
    </location>
</feature>
<sequence length="70" mass="7490">MAGWMPAMSRLARHSVTQGLPEDEQGPIDAGQAQPPELTQRKPVCGLAAGHQRLGQRRMSVEGGKLANTL</sequence>
<protein>
    <submittedName>
        <fullName evidence="2">Uncharacterized protein</fullName>
    </submittedName>
</protein>
<organism evidence="2 3">
    <name type="scientific">Hymenobacter roseosalivarius DSM 11622</name>
    <dbReference type="NCBI Taxonomy" id="645990"/>
    <lineage>
        <taxon>Bacteria</taxon>
        <taxon>Pseudomonadati</taxon>
        <taxon>Bacteroidota</taxon>
        <taxon>Cytophagia</taxon>
        <taxon>Cytophagales</taxon>
        <taxon>Hymenobacteraceae</taxon>
        <taxon>Hymenobacter</taxon>
    </lineage>
</organism>
<feature type="region of interest" description="Disordered" evidence="1">
    <location>
        <begin position="1"/>
        <end position="42"/>
    </location>
</feature>
<proteinExistence type="predicted"/>
<keyword evidence="3" id="KW-1185">Reference proteome</keyword>
<reference evidence="2 3" key="1">
    <citation type="submission" date="2017-04" db="EMBL/GenBank/DDBJ databases">
        <authorList>
            <person name="Afonso C.L."/>
            <person name="Miller P.J."/>
            <person name="Scott M.A."/>
            <person name="Spackman E."/>
            <person name="Goraichik I."/>
            <person name="Dimitrov K.M."/>
            <person name="Suarez D.L."/>
            <person name="Swayne D.E."/>
        </authorList>
    </citation>
    <scope>NUCLEOTIDE SEQUENCE [LARGE SCALE GENOMIC DNA]</scope>
    <source>
        <strain evidence="2 3">DSM 11622</strain>
    </source>
</reference>
<dbReference type="EMBL" id="FWWW01000025">
    <property type="protein sequence ID" value="SMB80845.1"/>
    <property type="molecule type" value="Genomic_DNA"/>
</dbReference>
<accession>A0A1W1UIA8</accession>
<dbReference type="STRING" id="645990.SAMN00120144_4206"/>
<gene>
    <name evidence="2" type="ORF">SAMN00120144_4206</name>
</gene>